<dbReference type="Pfam" id="PF14344">
    <property type="entry name" value="DUF4397"/>
    <property type="match status" value="2"/>
</dbReference>
<dbReference type="PROSITE" id="PS51257">
    <property type="entry name" value="PROKAR_LIPOPROTEIN"/>
    <property type="match status" value="1"/>
</dbReference>
<dbReference type="EMBL" id="JAAGWD010000001">
    <property type="protein sequence ID" value="NEM96741.1"/>
    <property type="molecule type" value="Genomic_DNA"/>
</dbReference>
<evidence type="ECO:0000313" key="3">
    <source>
        <dbReference type="EMBL" id="NEM96741.1"/>
    </source>
</evidence>
<feature type="domain" description="DUF4397" evidence="2">
    <location>
        <begin position="153"/>
        <end position="217"/>
    </location>
</feature>
<dbReference type="Proteomes" id="UP000474777">
    <property type="component" value="Unassembled WGS sequence"/>
</dbReference>
<feature type="chain" id="PRO_5025661233" evidence="1">
    <location>
        <begin position="22"/>
        <end position="237"/>
    </location>
</feature>
<evidence type="ECO:0000313" key="4">
    <source>
        <dbReference type="Proteomes" id="UP000474777"/>
    </source>
</evidence>
<keyword evidence="4" id="KW-1185">Reference proteome</keyword>
<sequence>MRKWMKLIVLAVLPAAMLASCDDDDDDVPVIEQKARVMVVHASPDAPGVDLFVDNAKVNATALTFPNNTVYLDVPAGSRNIKVNATGTTTSVIDGNITFQNNRNYTIFAAGSLGSNNIEPLVLEDDLTAPTAGNAKVRFVHLSPDAPAVDIVNVTTPNEAVLFNAQSFRQASGFVSVPAGSYDLEVRLDADNTAVLSLNDINLQDGKIYTIFARGFVQPPSGNTNTLGAQIIEHVRP</sequence>
<evidence type="ECO:0000256" key="1">
    <source>
        <dbReference type="SAM" id="SignalP"/>
    </source>
</evidence>
<proteinExistence type="predicted"/>
<accession>A0A6B3LTE5</accession>
<keyword evidence="1" id="KW-0732">Signal</keyword>
<organism evidence="3 4">
    <name type="scientific">Pontibacter burrus</name>
    <dbReference type="NCBI Taxonomy" id="2704466"/>
    <lineage>
        <taxon>Bacteria</taxon>
        <taxon>Pseudomonadati</taxon>
        <taxon>Bacteroidota</taxon>
        <taxon>Cytophagia</taxon>
        <taxon>Cytophagales</taxon>
        <taxon>Hymenobacteraceae</taxon>
        <taxon>Pontibacter</taxon>
    </lineage>
</organism>
<evidence type="ECO:0000259" key="2">
    <source>
        <dbReference type="Pfam" id="PF14344"/>
    </source>
</evidence>
<gene>
    <name evidence="3" type="ORF">GXP69_03450</name>
</gene>
<comment type="caution">
    <text evidence="3">The sequence shown here is derived from an EMBL/GenBank/DDBJ whole genome shotgun (WGS) entry which is preliminary data.</text>
</comment>
<name>A0A6B3LTE5_9BACT</name>
<protein>
    <submittedName>
        <fullName evidence="3">DUF4397 domain-containing protein</fullName>
    </submittedName>
</protein>
<reference evidence="3 4" key="1">
    <citation type="submission" date="2020-02" db="EMBL/GenBank/DDBJ databases">
        <authorList>
            <person name="Kim M.K."/>
        </authorList>
    </citation>
    <scope>NUCLEOTIDE SEQUENCE [LARGE SCALE GENOMIC DNA]</scope>
    <source>
        <strain evidence="3 4">BT327</strain>
    </source>
</reference>
<feature type="domain" description="DUF4397" evidence="2">
    <location>
        <begin position="35"/>
        <end position="151"/>
    </location>
</feature>
<dbReference type="AlphaFoldDB" id="A0A6B3LTE5"/>
<dbReference type="RefSeq" id="WP_163912404.1">
    <property type="nucleotide sequence ID" value="NZ_JAAGWD010000001.1"/>
</dbReference>
<feature type="signal peptide" evidence="1">
    <location>
        <begin position="1"/>
        <end position="21"/>
    </location>
</feature>
<dbReference type="InterPro" id="IPR025510">
    <property type="entry name" value="DUF4397"/>
</dbReference>